<dbReference type="PROSITE" id="PS51257">
    <property type="entry name" value="PROKAR_LIPOPROTEIN"/>
    <property type="match status" value="1"/>
</dbReference>
<evidence type="ECO:0000313" key="3">
    <source>
        <dbReference type="EMBL" id="SFE39090.1"/>
    </source>
</evidence>
<feature type="transmembrane region" description="Helical" evidence="1">
    <location>
        <begin position="154"/>
        <end position="174"/>
    </location>
</feature>
<dbReference type="Proteomes" id="UP000198598">
    <property type="component" value="Unassembled WGS sequence"/>
</dbReference>
<feature type="signal peptide" evidence="2">
    <location>
        <begin position="1"/>
        <end position="22"/>
    </location>
</feature>
<dbReference type="STRING" id="662367.SAMN05216167_11382"/>
<dbReference type="RefSeq" id="WP_245776778.1">
    <property type="nucleotide sequence ID" value="NZ_FOLQ01000013.1"/>
</dbReference>
<evidence type="ECO:0000256" key="1">
    <source>
        <dbReference type="SAM" id="Phobius"/>
    </source>
</evidence>
<keyword evidence="4" id="KW-1185">Reference proteome</keyword>
<dbReference type="EMBL" id="FOLQ01000013">
    <property type="protein sequence ID" value="SFE39090.1"/>
    <property type="molecule type" value="Genomic_DNA"/>
</dbReference>
<proteinExistence type="predicted"/>
<organism evidence="3 4">
    <name type="scientific">Spirosoma endophyticum</name>
    <dbReference type="NCBI Taxonomy" id="662367"/>
    <lineage>
        <taxon>Bacteria</taxon>
        <taxon>Pseudomonadati</taxon>
        <taxon>Bacteroidota</taxon>
        <taxon>Cytophagia</taxon>
        <taxon>Cytophagales</taxon>
        <taxon>Cytophagaceae</taxon>
        <taxon>Spirosoma</taxon>
    </lineage>
</organism>
<name>A0A1I2A8F7_9BACT</name>
<sequence>MKSLRIHYLLGLHLLFSLTACTTFRSQPIARITDIYCEPAIRYEYDSTFLPKPDIEKILLADTSLTRRYSTHDLLLANATGILPLLQKLIGLEKSSQPEVQLESVRIHQQILNRLLLASTQIAGLAAELDCEGERADQVATYLNQRDTKRIRRLTILSVVIGAITTVATALIQSDDASKVIGIGGGVVSAGFGGLAALSSNRVVQFAHQRNLLTDIWNQSTQSSIYPPMVWYVLNEKQFSNSSQQSISHNIRQRWQDYVVNGASSEQLQMLFGPGGNYQADDLHSRANMLNQLQSSVRSINQDLQSLVLTLSR</sequence>
<reference evidence="3 4" key="1">
    <citation type="submission" date="2016-10" db="EMBL/GenBank/DDBJ databases">
        <authorList>
            <person name="de Groot N.N."/>
        </authorList>
    </citation>
    <scope>NUCLEOTIDE SEQUENCE [LARGE SCALE GENOMIC DNA]</scope>
    <source>
        <strain evidence="3 4">DSM 26130</strain>
    </source>
</reference>
<gene>
    <name evidence="3" type="ORF">SAMN05216167_11382</name>
</gene>
<keyword evidence="1" id="KW-0812">Transmembrane</keyword>
<feature type="transmembrane region" description="Helical" evidence="1">
    <location>
        <begin position="180"/>
        <end position="200"/>
    </location>
</feature>
<evidence type="ECO:0000256" key="2">
    <source>
        <dbReference type="SAM" id="SignalP"/>
    </source>
</evidence>
<keyword evidence="1" id="KW-1133">Transmembrane helix</keyword>
<keyword evidence="1" id="KW-0472">Membrane</keyword>
<protein>
    <submittedName>
        <fullName evidence="3">Uncharacterized protein</fullName>
    </submittedName>
</protein>
<accession>A0A1I2A8F7</accession>
<dbReference type="AlphaFoldDB" id="A0A1I2A8F7"/>
<keyword evidence="2" id="KW-0732">Signal</keyword>
<feature type="chain" id="PRO_5011594893" evidence="2">
    <location>
        <begin position="23"/>
        <end position="313"/>
    </location>
</feature>
<evidence type="ECO:0000313" key="4">
    <source>
        <dbReference type="Proteomes" id="UP000198598"/>
    </source>
</evidence>